<name>A0A5C5VKV2_9BACT</name>
<dbReference type="Proteomes" id="UP000318878">
    <property type="component" value="Unassembled WGS sequence"/>
</dbReference>
<dbReference type="RefSeq" id="WP_146428837.1">
    <property type="nucleotide sequence ID" value="NZ_SJPF01000001.1"/>
</dbReference>
<protein>
    <submittedName>
        <fullName evidence="2">Uncharacterized protein</fullName>
    </submittedName>
</protein>
<organism evidence="2 3">
    <name type="scientific">Blastopirellula retiformator</name>
    <dbReference type="NCBI Taxonomy" id="2527970"/>
    <lineage>
        <taxon>Bacteria</taxon>
        <taxon>Pseudomonadati</taxon>
        <taxon>Planctomycetota</taxon>
        <taxon>Planctomycetia</taxon>
        <taxon>Pirellulales</taxon>
        <taxon>Pirellulaceae</taxon>
        <taxon>Blastopirellula</taxon>
    </lineage>
</organism>
<keyword evidence="1" id="KW-0812">Transmembrane</keyword>
<gene>
    <name evidence="2" type="ORF">Enr8_02900</name>
</gene>
<feature type="transmembrane region" description="Helical" evidence="1">
    <location>
        <begin position="12"/>
        <end position="33"/>
    </location>
</feature>
<keyword evidence="1" id="KW-1133">Transmembrane helix</keyword>
<evidence type="ECO:0000313" key="3">
    <source>
        <dbReference type="Proteomes" id="UP000318878"/>
    </source>
</evidence>
<reference evidence="2 3" key="1">
    <citation type="submission" date="2019-02" db="EMBL/GenBank/DDBJ databases">
        <title>Deep-cultivation of Planctomycetes and their phenomic and genomic characterization uncovers novel biology.</title>
        <authorList>
            <person name="Wiegand S."/>
            <person name="Jogler M."/>
            <person name="Boedeker C."/>
            <person name="Pinto D."/>
            <person name="Vollmers J."/>
            <person name="Rivas-Marin E."/>
            <person name="Kohn T."/>
            <person name="Peeters S.H."/>
            <person name="Heuer A."/>
            <person name="Rast P."/>
            <person name="Oberbeckmann S."/>
            <person name="Bunk B."/>
            <person name="Jeske O."/>
            <person name="Meyerdierks A."/>
            <person name="Storesund J.E."/>
            <person name="Kallscheuer N."/>
            <person name="Luecker S."/>
            <person name="Lage O.M."/>
            <person name="Pohl T."/>
            <person name="Merkel B.J."/>
            <person name="Hornburger P."/>
            <person name="Mueller R.-W."/>
            <person name="Bruemmer F."/>
            <person name="Labrenz M."/>
            <person name="Spormann A.M."/>
            <person name="Op Den Camp H."/>
            <person name="Overmann J."/>
            <person name="Amann R."/>
            <person name="Jetten M.S.M."/>
            <person name="Mascher T."/>
            <person name="Medema M.H."/>
            <person name="Devos D.P."/>
            <person name="Kaster A.-K."/>
            <person name="Ovreas L."/>
            <person name="Rohde M."/>
            <person name="Galperin M.Y."/>
            <person name="Jogler C."/>
        </authorList>
    </citation>
    <scope>NUCLEOTIDE SEQUENCE [LARGE SCALE GENOMIC DNA]</scope>
    <source>
        <strain evidence="2 3">Enr8</strain>
    </source>
</reference>
<dbReference type="EMBL" id="SJPF01000001">
    <property type="protein sequence ID" value="TWT38597.1"/>
    <property type="molecule type" value="Genomic_DNA"/>
</dbReference>
<evidence type="ECO:0000256" key="1">
    <source>
        <dbReference type="SAM" id="Phobius"/>
    </source>
</evidence>
<proteinExistence type="predicted"/>
<dbReference type="AlphaFoldDB" id="A0A5C5VKV2"/>
<accession>A0A5C5VKV2</accession>
<sequence>MHNRPTRPISSAGLALGLLLFLLMFYIGSFGYLSSYTKPEPPPFSASGYYFADPMTTEGSERHVLLCRVYFPLIEIDYRFVSGRRPGETLNQMLSCVDVNAGKDWFVTP</sequence>
<dbReference type="OrthoDB" id="290298at2"/>
<keyword evidence="3" id="KW-1185">Reference proteome</keyword>
<evidence type="ECO:0000313" key="2">
    <source>
        <dbReference type="EMBL" id="TWT38597.1"/>
    </source>
</evidence>
<comment type="caution">
    <text evidence="2">The sequence shown here is derived from an EMBL/GenBank/DDBJ whole genome shotgun (WGS) entry which is preliminary data.</text>
</comment>
<keyword evidence="1" id="KW-0472">Membrane</keyword>